<protein>
    <submittedName>
        <fullName evidence="5">DNA-binding transcriptional ArsR family regulator</fullName>
    </submittedName>
</protein>
<evidence type="ECO:0000256" key="1">
    <source>
        <dbReference type="ARBA" id="ARBA00023015"/>
    </source>
</evidence>
<accession>A0A316C6B5</accession>
<gene>
    <name evidence="5" type="ORF">C7441_10396</name>
</gene>
<dbReference type="GO" id="GO:0003700">
    <property type="term" value="F:DNA-binding transcription factor activity"/>
    <property type="evidence" value="ECO:0007669"/>
    <property type="project" value="InterPro"/>
</dbReference>
<organism evidence="5 6">
    <name type="scientific">Pseudaminobacter salicylatoxidans</name>
    <dbReference type="NCBI Taxonomy" id="93369"/>
    <lineage>
        <taxon>Bacteria</taxon>
        <taxon>Pseudomonadati</taxon>
        <taxon>Pseudomonadota</taxon>
        <taxon>Alphaproteobacteria</taxon>
        <taxon>Hyphomicrobiales</taxon>
        <taxon>Phyllobacteriaceae</taxon>
        <taxon>Pseudaminobacter</taxon>
    </lineage>
</organism>
<dbReference type="STRING" id="1192868.GCA_000304395_00874"/>
<dbReference type="InterPro" id="IPR001845">
    <property type="entry name" value="HTH_ArsR_DNA-bd_dom"/>
</dbReference>
<evidence type="ECO:0000256" key="3">
    <source>
        <dbReference type="ARBA" id="ARBA00023163"/>
    </source>
</evidence>
<dbReference type="GO" id="GO:0003677">
    <property type="term" value="F:DNA binding"/>
    <property type="evidence" value="ECO:0007669"/>
    <property type="project" value="UniProtKB-KW"/>
</dbReference>
<proteinExistence type="predicted"/>
<keyword evidence="3" id="KW-0804">Transcription</keyword>
<comment type="caution">
    <text evidence="5">The sequence shown here is derived from an EMBL/GenBank/DDBJ whole genome shotgun (WGS) entry which is preliminary data.</text>
</comment>
<evidence type="ECO:0000256" key="2">
    <source>
        <dbReference type="ARBA" id="ARBA00023125"/>
    </source>
</evidence>
<dbReference type="Gene3D" id="1.10.10.10">
    <property type="entry name" value="Winged helix-like DNA-binding domain superfamily/Winged helix DNA-binding domain"/>
    <property type="match status" value="1"/>
</dbReference>
<dbReference type="NCBIfam" id="NF033788">
    <property type="entry name" value="HTH_metalloreg"/>
    <property type="match status" value="1"/>
</dbReference>
<keyword evidence="1" id="KW-0805">Transcription regulation</keyword>
<name>A0A316C6B5_PSESE</name>
<dbReference type="PANTHER" id="PTHR33154">
    <property type="entry name" value="TRANSCRIPTIONAL REGULATOR, ARSR FAMILY"/>
    <property type="match status" value="1"/>
</dbReference>
<sequence length="136" mass="15254">MQWRCKAVAKIPFIVYRRYTMNECVDSIESCSTAATKDLASRFAALSHPARIEILRYLSGSSSCCCKDVVERLDLAQSTVSQHLKVLVEAGLVRFSPERQRSRYELDREALQDFSSRAAHLIHGCCSGGEEHNSKA</sequence>
<keyword evidence="2 5" id="KW-0238">DNA-binding</keyword>
<dbReference type="SMART" id="SM00418">
    <property type="entry name" value="HTH_ARSR"/>
    <property type="match status" value="1"/>
</dbReference>
<evidence type="ECO:0000259" key="4">
    <source>
        <dbReference type="PROSITE" id="PS50987"/>
    </source>
</evidence>
<evidence type="ECO:0000313" key="6">
    <source>
        <dbReference type="Proteomes" id="UP000245396"/>
    </source>
</evidence>
<keyword evidence="6" id="KW-1185">Reference proteome</keyword>
<dbReference type="CDD" id="cd00090">
    <property type="entry name" value="HTH_ARSR"/>
    <property type="match status" value="1"/>
</dbReference>
<dbReference type="Pfam" id="PF01022">
    <property type="entry name" value="HTH_5"/>
    <property type="match status" value="1"/>
</dbReference>
<reference evidence="5 6" key="1">
    <citation type="submission" date="2018-05" db="EMBL/GenBank/DDBJ databases">
        <title>Genomic Encyclopedia of Type Strains, Phase IV (KMG-IV): sequencing the most valuable type-strain genomes for metagenomic binning, comparative biology and taxonomic classification.</title>
        <authorList>
            <person name="Goeker M."/>
        </authorList>
    </citation>
    <scope>NUCLEOTIDE SEQUENCE [LARGE SCALE GENOMIC DNA]</scope>
    <source>
        <strain evidence="5 6">DSM 6986</strain>
    </source>
</reference>
<dbReference type="EMBL" id="QGGG01000003">
    <property type="protein sequence ID" value="PWJ85241.1"/>
    <property type="molecule type" value="Genomic_DNA"/>
</dbReference>
<dbReference type="PRINTS" id="PR00778">
    <property type="entry name" value="HTHARSR"/>
</dbReference>
<dbReference type="SUPFAM" id="SSF46785">
    <property type="entry name" value="Winged helix' DNA-binding domain"/>
    <property type="match status" value="1"/>
</dbReference>
<feature type="domain" description="HTH arsR-type" evidence="4">
    <location>
        <begin position="31"/>
        <end position="126"/>
    </location>
</feature>
<dbReference type="PANTHER" id="PTHR33154:SF15">
    <property type="entry name" value="REGULATORY PROTEIN ARSR"/>
    <property type="match status" value="1"/>
</dbReference>
<dbReference type="InterPro" id="IPR036390">
    <property type="entry name" value="WH_DNA-bd_sf"/>
</dbReference>
<dbReference type="InterPro" id="IPR051081">
    <property type="entry name" value="HTH_MetalResp_TranReg"/>
</dbReference>
<dbReference type="InterPro" id="IPR036388">
    <property type="entry name" value="WH-like_DNA-bd_sf"/>
</dbReference>
<dbReference type="PROSITE" id="PS50987">
    <property type="entry name" value="HTH_ARSR_2"/>
    <property type="match status" value="1"/>
</dbReference>
<dbReference type="InterPro" id="IPR011991">
    <property type="entry name" value="ArsR-like_HTH"/>
</dbReference>
<evidence type="ECO:0000313" key="5">
    <source>
        <dbReference type="EMBL" id="PWJ85241.1"/>
    </source>
</evidence>
<dbReference type="Proteomes" id="UP000245396">
    <property type="component" value="Unassembled WGS sequence"/>
</dbReference>
<dbReference type="AlphaFoldDB" id="A0A316C6B5"/>